<name>A0ABQ8QVB1_9AGAR</name>
<protein>
    <submittedName>
        <fullName evidence="4">GH16 beta-1,3-glucan recognition protein</fullName>
    </submittedName>
</protein>
<accession>A0ABQ8QVB1</accession>
<feature type="domain" description="GH16" evidence="3">
    <location>
        <begin position="282"/>
        <end position="601"/>
    </location>
</feature>
<sequence>MSASGPTSDVAKGITPQPRFVEHVQGSGTQIDDSRPNTGVTYVESPPMTPRSLTFSITANPFSPPASVLSFGDQTTMATPGAHNDHYPFPEVRPRSGMTSVANSVADLPRMSSSIYSSSRPTTSSLTDSPHASSRHLSGRLREAFAAPSARPLTIHSSLVLEKSKKGRPRSTMLTTSPNKPWLSSRDPYTRIAYSLTYGMIFVGVVISAVKCFLDYRNVPMITGNLCMVLDEGFNSEDGVFGDNGTFFREVDMSGFGNGEFEMTTASENNSFVANGHLYILPTLTSDSIPMADILDGHVYNISGCTYNITQGLSYTDSSSNTATSLNETAIGSNTFDAEAYYKACSAVSNATAGTIINPVQSARLSTRKTASMKFGRVDVVAKIPTGDWMWPAIWMLPVDDAYGAWPLSGKCTMLLNLLTPNAFHYIGEIDIMEARGNGPSYPKQGTDYVRGSLNWGPLTWLNEVWRTYGWWQMKRGSFDKGFHTYSMEWTEKFIRLYVDSRLHHMLELNINEAFWDRGDFPAVVQNGSEVVALENPWINGTNAAPFDQRFYLILDVGVGGTNGWFPDGPEKPWLDGSLTAMRDFLEAQDQWYPTWPTNPDERAFVMCVHPLVTVSLCDMLTKSHS</sequence>
<evidence type="ECO:0000313" key="4">
    <source>
        <dbReference type="EMBL" id="KAJ4002310.1"/>
    </source>
</evidence>
<dbReference type="Proteomes" id="UP001163828">
    <property type="component" value="Unassembled WGS sequence"/>
</dbReference>
<dbReference type="Gene3D" id="2.60.120.200">
    <property type="match status" value="1"/>
</dbReference>
<dbReference type="InterPro" id="IPR000757">
    <property type="entry name" value="Beta-glucanase-like"/>
</dbReference>
<gene>
    <name evidence="4" type="ORF">F5050DRAFT_1558923</name>
</gene>
<evidence type="ECO:0000256" key="1">
    <source>
        <dbReference type="ARBA" id="ARBA00006865"/>
    </source>
</evidence>
<dbReference type="InterPro" id="IPR013320">
    <property type="entry name" value="ConA-like_dom_sf"/>
</dbReference>
<dbReference type="PANTHER" id="PTHR10963">
    <property type="entry name" value="GLYCOSYL HYDROLASE-RELATED"/>
    <property type="match status" value="1"/>
</dbReference>
<keyword evidence="5" id="KW-1185">Reference proteome</keyword>
<proteinExistence type="inferred from homology"/>
<evidence type="ECO:0000259" key="3">
    <source>
        <dbReference type="PROSITE" id="PS51762"/>
    </source>
</evidence>
<reference evidence="4" key="1">
    <citation type="submission" date="2022-08" db="EMBL/GenBank/DDBJ databases">
        <authorList>
            <consortium name="DOE Joint Genome Institute"/>
            <person name="Min B."/>
            <person name="Riley R."/>
            <person name="Sierra-Patev S."/>
            <person name="Naranjo-Ortiz M."/>
            <person name="Looney B."/>
            <person name="Konkel Z."/>
            <person name="Slot J.C."/>
            <person name="Sakamoto Y."/>
            <person name="Steenwyk J.L."/>
            <person name="Rokas A."/>
            <person name="Carro J."/>
            <person name="Camarero S."/>
            <person name="Ferreira P."/>
            <person name="Molpeceres G."/>
            <person name="Ruiz-Duenas F.J."/>
            <person name="Serrano A."/>
            <person name="Henrissat B."/>
            <person name="Drula E."/>
            <person name="Hughes K.W."/>
            <person name="Mata J.L."/>
            <person name="Ishikawa N.K."/>
            <person name="Vargas-Isla R."/>
            <person name="Ushijima S."/>
            <person name="Smith C.A."/>
            <person name="Ahrendt S."/>
            <person name="Andreopoulos W."/>
            <person name="He G."/>
            <person name="Labutti K."/>
            <person name="Lipzen A."/>
            <person name="Ng V."/>
            <person name="Sandor L."/>
            <person name="Barry K."/>
            <person name="Martinez A.T."/>
            <person name="Xiao Y."/>
            <person name="Gibbons J.G."/>
            <person name="Terashima K."/>
            <person name="Hibbett D.S."/>
            <person name="Grigoriev I.V."/>
        </authorList>
    </citation>
    <scope>NUCLEOTIDE SEQUENCE</scope>
    <source>
        <strain evidence="4">TFB10827</strain>
    </source>
</reference>
<dbReference type="Pfam" id="PF00722">
    <property type="entry name" value="Glyco_hydro_16"/>
    <property type="match status" value="1"/>
</dbReference>
<dbReference type="InterPro" id="IPR050546">
    <property type="entry name" value="Glycosyl_Hydrlase_16"/>
</dbReference>
<comment type="similarity">
    <text evidence="1">Belongs to the glycosyl hydrolase 16 family.</text>
</comment>
<feature type="compositionally biased region" description="Low complexity" evidence="2">
    <location>
        <begin position="113"/>
        <end position="129"/>
    </location>
</feature>
<dbReference type="SUPFAM" id="SSF49899">
    <property type="entry name" value="Concanavalin A-like lectins/glucanases"/>
    <property type="match status" value="1"/>
</dbReference>
<dbReference type="EMBL" id="MU790503">
    <property type="protein sequence ID" value="KAJ4002310.1"/>
    <property type="molecule type" value="Genomic_DNA"/>
</dbReference>
<comment type="caution">
    <text evidence="4">The sequence shown here is derived from an EMBL/GenBank/DDBJ whole genome shotgun (WGS) entry which is preliminary data.</text>
</comment>
<evidence type="ECO:0000313" key="5">
    <source>
        <dbReference type="Proteomes" id="UP001163828"/>
    </source>
</evidence>
<feature type="region of interest" description="Disordered" evidence="2">
    <location>
        <begin position="113"/>
        <end position="138"/>
    </location>
</feature>
<dbReference type="PROSITE" id="PS51762">
    <property type="entry name" value="GH16_2"/>
    <property type="match status" value="1"/>
</dbReference>
<dbReference type="PANTHER" id="PTHR10963:SF55">
    <property type="entry name" value="GLYCOSIDE HYDROLASE FAMILY 16 PROTEIN"/>
    <property type="match status" value="1"/>
</dbReference>
<organism evidence="4 5">
    <name type="scientific">Lentinula boryana</name>
    <dbReference type="NCBI Taxonomy" id="40481"/>
    <lineage>
        <taxon>Eukaryota</taxon>
        <taxon>Fungi</taxon>
        <taxon>Dikarya</taxon>
        <taxon>Basidiomycota</taxon>
        <taxon>Agaricomycotina</taxon>
        <taxon>Agaricomycetes</taxon>
        <taxon>Agaricomycetidae</taxon>
        <taxon>Agaricales</taxon>
        <taxon>Marasmiineae</taxon>
        <taxon>Omphalotaceae</taxon>
        <taxon>Lentinula</taxon>
    </lineage>
</organism>
<evidence type="ECO:0000256" key="2">
    <source>
        <dbReference type="SAM" id="MobiDB-lite"/>
    </source>
</evidence>